<comment type="caution">
    <text evidence="4">The sequence shown here is derived from an EMBL/GenBank/DDBJ whole genome shotgun (WGS) entry which is preliminary data.</text>
</comment>
<dbReference type="EMBL" id="NBAG03000300">
    <property type="protein sequence ID" value="PNI43786.1"/>
    <property type="molecule type" value="Genomic_DNA"/>
</dbReference>
<dbReference type="Proteomes" id="UP000236370">
    <property type="component" value="Unassembled WGS sequence"/>
</dbReference>
<evidence type="ECO:0000313" key="2">
    <source>
        <dbReference type="EMBL" id="PNI43784.1"/>
    </source>
</evidence>
<evidence type="ECO:0000256" key="1">
    <source>
        <dbReference type="SAM" id="MobiDB-lite"/>
    </source>
</evidence>
<organism evidence="4 5">
    <name type="scientific">Pan troglodytes</name>
    <name type="common">Chimpanzee</name>
    <dbReference type="NCBI Taxonomy" id="9598"/>
    <lineage>
        <taxon>Eukaryota</taxon>
        <taxon>Metazoa</taxon>
        <taxon>Chordata</taxon>
        <taxon>Craniata</taxon>
        <taxon>Vertebrata</taxon>
        <taxon>Euteleostomi</taxon>
        <taxon>Mammalia</taxon>
        <taxon>Eutheria</taxon>
        <taxon>Euarchontoglires</taxon>
        <taxon>Primates</taxon>
        <taxon>Haplorrhini</taxon>
        <taxon>Catarrhini</taxon>
        <taxon>Hominidae</taxon>
        <taxon>Pan</taxon>
    </lineage>
</organism>
<dbReference type="EMBL" id="NBAG03000300">
    <property type="protein sequence ID" value="PNI43787.1"/>
    <property type="molecule type" value="Genomic_DNA"/>
</dbReference>
<evidence type="ECO:0000313" key="4">
    <source>
        <dbReference type="EMBL" id="PNI43787.1"/>
    </source>
</evidence>
<dbReference type="EMBL" id="NBAG03000300">
    <property type="protein sequence ID" value="PNI43784.1"/>
    <property type="molecule type" value="Genomic_DNA"/>
</dbReference>
<accession>A0A2J8L945</accession>
<proteinExistence type="predicted"/>
<evidence type="ECO:0000313" key="5">
    <source>
        <dbReference type="Proteomes" id="UP000236370"/>
    </source>
</evidence>
<protein>
    <submittedName>
        <fullName evidence="2">UPP1 isoform 2</fullName>
    </submittedName>
    <submittedName>
        <fullName evidence="3">UPP1 isoform 4</fullName>
    </submittedName>
    <submittedName>
        <fullName evidence="4">UPP1 isoform 7</fullName>
    </submittedName>
</protein>
<name>A0A2J8L945_PANTR</name>
<sequence length="36" mass="3724">MAATGANAEKAESHKSGAWHCGHNRAGSGYLLQGRV</sequence>
<evidence type="ECO:0000313" key="3">
    <source>
        <dbReference type="EMBL" id="PNI43786.1"/>
    </source>
</evidence>
<gene>
    <name evidence="4" type="ORF">CK820_G0031424</name>
</gene>
<dbReference type="AlphaFoldDB" id="A0A2J8L945"/>
<reference evidence="4 5" key="1">
    <citation type="submission" date="2017-12" db="EMBL/GenBank/DDBJ databases">
        <title>High-resolution comparative analysis of great ape genomes.</title>
        <authorList>
            <person name="Pollen A."/>
            <person name="Hastie A."/>
            <person name="Hormozdiari F."/>
            <person name="Dougherty M."/>
            <person name="Liu R."/>
            <person name="Chaisson M."/>
            <person name="Hoppe E."/>
            <person name="Hill C."/>
            <person name="Pang A."/>
            <person name="Hillier L."/>
            <person name="Baker C."/>
            <person name="Armstrong J."/>
            <person name="Shendure J."/>
            <person name="Paten B."/>
            <person name="Wilson R."/>
            <person name="Chao H."/>
            <person name="Schneider V."/>
            <person name="Ventura M."/>
            <person name="Kronenberg Z."/>
            <person name="Murali S."/>
            <person name="Gordon D."/>
            <person name="Cantsilieris S."/>
            <person name="Munson K."/>
            <person name="Nelson B."/>
            <person name="Raja A."/>
            <person name="Underwood J."/>
            <person name="Diekhans M."/>
            <person name="Fiddes I."/>
            <person name="Haussler D."/>
            <person name="Eichler E."/>
        </authorList>
    </citation>
    <scope>NUCLEOTIDE SEQUENCE [LARGE SCALE GENOMIC DNA]</scope>
    <source>
        <strain evidence="4">Yerkes chimp pedigree #C0471</strain>
        <tissue evidence="4">Blood</tissue>
    </source>
</reference>
<feature type="region of interest" description="Disordered" evidence="1">
    <location>
        <begin position="1"/>
        <end position="36"/>
    </location>
</feature>